<protein>
    <submittedName>
        <fullName evidence="9">YgiQ family radical SAM protein</fullName>
    </submittedName>
</protein>
<accession>A0A178IDA9</accession>
<sequence length="607" mass="67886">MSVSAHTAILPAHADPRAFLPTSKKELDARGWDCADIILFTGDAYVDHPSFGAAVIGRVLEARGWRVAIVPQPNWRDDLRDFRKLGAPRLFFGVSAGCMDSMVNHYTANRRLRSDDAYTVDARAGARPDYAATVYTQILKRLYPETPVVLGGIEASLRRLTHYDYWSDTLKPGVLVESGADLLVYGLGEKPVCEIAARLAAGEAAGALADIRQTAFLAPRAAAPSSAVLLHSYEDCLADKHKFAANFRRIEEESNRAAAATLVEPVGDRAIVVNPPHPCLTPAETDASFDLPYTRVPHPRYKGRRIPAYEMIRHSITMHRGCFGGCSFCTISAHQGKFISSRTEASILREVDRVAAMPDFKGNISDLGGPSANMYGLRGRDETICARCRRPSCLHPRVCRNLDTDLTRLTALYRKVLAHPEVKRAFVGSGIRYDIFLDDKTGDFRSPDGRTYFEQLVRHHVSGRLKVAPEHSAPHILAHIRKPGFAMFEAFKAAFDDINEKEDLRQQLVPYFISSLPYCREEDMRALSTDLKRLGYKLEQVQDFTPTPMTLDSAIYHSGIDPYTGREVYVARDPGEKLRQRGYFFEYKQQHRPRAKRPRPPQGENPG</sequence>
<evidence type="ECO:0000313" key="9">
    <source>
        <dbReference type="EMBL" id="OAM87601.1"/>
    </source>
</evidence>
<dbReference type="GO" id="GO:0003824">
    <property type="term" value="F:catalytic activity"/>
    <property type="evidence" value="ECO:0007669"/>
    <property type="project" value="InterPro"/>
</dbReference>
<feature type="binding site" evidence="6">
    <location>
        <position position="326"/>
    </location>
    <ligand>
        <name>[4Fe-4S] cluster</name>
        <dbReference type="ChEBI" id="CHEBI:49883"/>
        <note>4Fe-4S-S-AdoMet</note>
    </ligand>
</feature>
<dbReference type="OrthoDB" id="9803479at2"/>
<feature type="compositionally biased region" description="Basic residues" evidence="7">
    <location>
        <begin position="590"/>
        <end position="599"/>
    </location>
</feature>
<comment type="cofactor">
    <cofactor evidence="6">
        <name>[4Fe-4S] cluster</name>
        <dbReference type="ChEBI" id="CHEBI:49883"/>
    </cofactor>
    <text evidence="6">Binds 1 [4Fe-4S] cluster. The cluster is coordinated with 3 cysteines and an exchangeable S-adenosyl-L-methionine.</text>
</comment>
<dbReference type="Pfam" id="PF11842">
    <property type="entry name" value="DUF3362"/>
    <property type="match status" value="1"/>
</dbReference>
<keyword evidence="3 6" id="KW-0479">Metal-binding</keyword>
<reference evidence="9 10" key="1">
    <citation type="submission" date="2016-01" db="EMBL/GenBank/DDBJ databases">
        <title>High potential of lignocellulose degradation of a new Verrucomicrobia species.</title>
        <authorList>
            <person name="Wang Y."/>
            <person name="Shi Y."/>
            <person name="Qiu Z."/>
            <person name="Liu S."/>
            <person name="Yang H."/>
        </authorList>
    </citation>
    <scope>NUCLEOTIDE SEQUENCE [LARGE SCALE GENOMIC DNA]</scope>
    <source>
        <strain evidence="9 10">TSB47</strain>
    </source>
</reference>
<dbReference type="SFLD" id="SFLDG01069">
    <property type="entry name" value="UPF0313"/>
    <property type="match status" value="1"/>
</dbReference>
<dbReference type="SMART" id="SM00729">
    <property type="entry name" value="Elp3"/>
    <property type="match status" value="1"/>
</dbReference>
<evidence type="ECO:0000256" key="3">
    <source>
        <dbReference type="ARBA" id="ARBA00022723"/>
    </source>
</evidence>
<dbReference type="AlphaFoldDB" id="A0A178IDA9"/>
<dbReference type="SFLD" id="SFLDG01082">
    <property type="entry name" value="B12-binding_domain_containing"/>
    <property type="match status" value="1"/>
</dbReference>
<keyword evidence="10" id="KW-1185">Reference proteome</keyword>
<dbReference type="InterPro" id="IPR007197">
    <property type="entry name" value="rSAM"/>
</dbReference>
<evidence type="ECO:0000256" key="1">
    <source>
        <dbReference type="ARBA" id="ARBA00022485"/>
    </source>
</evidence>
<evidence type="ECO:0000259" key="8">
    <source>
        <dbReference type="PROSITE" id="PS51918"/>
    </source>
</evidence>
<feature type="region of interest" description="Disordered" evidence="7">
    <location>
        <begin position="588"/>
        <end position="607"/>
    </location>
</feature>
<dbReference type="SFLD" id="SFLDS00029">
    <property type="entry name" value="Radical_SAM"/>
    <property type="match status" value="1"/>
</dbReference>
<dbReference type="InterPro" id="IPR013704">
    <property type="entry name" value="UPF0313_N"/>
</dbReference>
<evidence type="ECO:0000256" key="4">
    <source>
        <dbReference type="ARBA" id="ARBA00023004"/>
    </source>
</evidence>
<dbReference type="InterPro" id="IPR006638">
    <property type="entry name" value="Elp3/MiaA/NifB-like_rSAM"/>
</dbReference>
<dbReference type="InterPro" id="IPR023404">
    <property type="entry name" value="rSAM_horseshoe"/>
</dbReference>
<dbReference type="HAMAP" id="MF_01251">
    <property type="entry name" value="UPF0313"/>
    <property type="match status" value="1"/>
</dbReference>
<evidence type="ECO:0000256" key="5">
    <source>
        <dbReference type="ARBA" id="ARBA00023014"/>
    </source>
</evidence>
<feature type="binding site" evidence="6">
    <location>
        <position position="322"/>
    </location>
    <ligand>
        <name>[4Fe-4S] cluster</name>
        <dbReference type="ChEBI" id="CHEBI:49883"/>
        <note>4Fe-4S-S-AdoMet</note>
    </ligand>
</feature>
<name>A0A178IDA9_9BACT</name>
<organism evidence="9 10">
    <name type="scientific">Termitidicoccus mucosus</name>
    <dbReference type="NCBI Taxonomy" id="1184151"/>
    <lineage>
        <taxon>Bacteria</taxon>
        <taxon>Pseudomonadati</taxon>
        <taxon>Verrucomicrobiota</taxon>
        <taxon>Opitutia</taxon>
        <taxon>Opitutales</taxon>
        <taxon>Opitutaceae</taxon>
        <taxon>Termitidicoccus</taxon>
    </lineage>
</organism>
<evidence type="ECO:0000313" key="10">
    <source>
        <dbReference type="Proteomes" id="UP000078486"/>
    </source>
</evidence>
<dbReference type="InterPro" id="IPR024560">
    <property type="entry name" value="UPF0313_C"/>
</dbReference>
<keyword evidence="5 6" id="KW-0411">Iron-sulfur</keyword>
<dbReference type="GO" id="GO:0005506">
    <property type="term" value="F:iron ion binding"/>
    <property type="evidence" value="ECO:0007669"/>
    <property type="project" value="UniProtKB-UniRule"/>
</dbReference>
<dbReference type="InterPro" id="IPR022946">
    <property type="entry name" value="UPF0313"/>
</dbReference>
<keyword evidence="1 6" id="KW-0004">4Fe-4S</keyword>
<dbReference type="Gene3D" id="3.80.30.20">
    <property type="entry name" value="tm_1862 like domain"/>
    <property type="match status" value="1"/>
</dbReference>
<gene>
    <name evidence="9" type="ORF">AW736_22055</name>
</gene>
<evidence type="ECO:0000256" key="2">
    <source>
        <dbReference type="ARBA" id="ARBA00022691"/>
    </source>
</evidence>
<dbReference type="STRING" id="1184151.AW736_22055"/>
<dbReference type="EMBL" id="LRRQ01000167">
    <property type="protein sequence ID" value="OAM87601.1"/>
    <property type="molecule type" value="Genomic_DNA"/>
</dbReference>
<dbReference type="PROSITE" id="PS01278">
    <property type="entry name" value="MTTASE_RADICAL"/>
    <property type="match status" value="1"/>
</dbReference>
<dbReference type="InterPro" id="IPR058240">
    <property type="entry name" value="rSAM_sf"/>
</dbReference>
<dbReference type="PROSITE" id="PS51918">
    <property type="entry name" value="RADICAL_SAM"/>
    <property type="match status" value="1"/>
</dbReference>
<dbReference type="GO" id="GO:0051539">
    <property type="term" value="F:4 iron, 4 sulfur cluster binding"/>
    <property type="evidence" value="ECO:0007669"/>
    <property type="project" value="UniProtKB-KW"/>
</dbReference>
<dbReference type="SUPFAM" id="SSF102114">
    <property type="entry name" value="Radical SAM enzymes"/>
    <property type="match status" value="1"/>
</dbReference>
<dbReference type="PANTHER" id="PTHR32331">
    <property type="entry name" value="UPF0313 PROTEIN YGIQ"/>
    <property type="match status" value="1"/>
</dbReference>
<proteinExistence type="inferred from homology"/>
<comment type="similarity">
    <text evidence="6">Belongs to the UPF0313 family.</text>
</comment>
<dbReference type="PANTHER" id="PTHR32331:SF0">
    <property type="entry name" value="UPF0313 PROTEIN YGIQ"/>
    <property type="match status" value="1"/>
</dbReference>
<comment type="caution">
    <text evidence="9">The sequence shown here is derived from an EMBL/GenBank/DDBJ whole genome shotgun (WGS) entry which is preliminary data.</text>
</comment>
<feature type="domain" description="Radical SAM core" evidence="8">
    <location>
        <begin position="308"/>
        <end position="586"/>
    </location>
</feature>
<evidence type="ECO:0000256" key="7">
    <source>
        <dbReference type="SAM" id="MobiDB-lite"/>
    </source>
</evidence>
<dbReference type="Proteomes" id="UP000078486">
    <property type="component" value="Unassembled WGS sequence"/>
</dbReference>
<dbReference type="NCBIfam" id="TIGR03904">
    <property type="entry name" value="SAM_YgiQ"/>
    <property type="match status" value="1"/>
</dbReference>
<feature type="binding site" evidence="6">
    <location>
        <position position="329"/>
    </location>
    <ligand>
        <name>[4Fe-4S] cluster</name>
        <dbReference type="ChEBI" id="CHEBI:49883"/>
        <note>4Fe-4S-S-AdoMet</note>
    </ligand>
</feature>
<keyword evidence="4 6" id="KW-0408">Iron</keyword>
<dbReference type="InterPro" id="IPR020612">
    <property type="entry name" value="Methylthiotransferase_CS"/>
</dbReference>
<dbReference type="Pfam" id="PF08497">
    <property type="entry name" value="Radical_SAM_N"/>
    <property type="match status" value="1"/>
</dbReference>
<evidence type="ECO:0000256" key="6">
    <source>
        <dbReference type="HAMAP-Rule" id="MF_01251"/>
    </source>
</evidence>
<keyword evidence="2 6" id="KW-0949">S-adenosyl-L-methionine</keyword>